<feature type="domain" description="Outer membrane lipoprotein BamD-like" evidence="4">
    <location>
        <begin position="120"/>
        <end position="248"/>
    </location>
</feature>
<keyword evidence="6" id="KW-1185">Reference proteome</keyword>
<evidence type="ECO:0000256" key="1">
    <source>
        <dbReference type="ARBA" id="ARBA00022729"/>
    </source>
</evidence>
<dbReference type="InterPro" id="IPR039565">
    <property type="entry name" value="BamD-like"/>
</dbReference>
<dbReference type="AlphaFoldDB" id="A0A250IEV6"/>
<feature type="repeat" description="TPR" evidence="2">
    <location>
        <begin position="225"/>
        <end position="258"/>
    </location>
</feature>
<dbReference type="InterPro" id="IPR019734">
    <property type="entry name" value="TPR_rpt"/>
</dbReference>
<proteinExistence type="predicted"/>
<reference evidence="5 6" key="1">
    <citation type="submission" date="2017-06" db="EMBL/GenBank/DDBJ databases">
        <authorList>
            <person name="Kim H.J."/>
            <person name="Triplett B.A."/>
        </authorList>
    </citation>
    <scope>NUCLEOTIDE SEQUENCE [LARGE SCALE GENOMIC DNA]</scope>
    <source>
        <strain evidence="5 6">DSM 14713</strain>
    </source>
</reference>
<dbReference type="KEGG" id="mbd:MEBOL_003820"/>
<organism evidence="5 6">
    <name type="scientific">Melittangium boletus DSM 14713</name>
    <dbReference type="NCBI Taxonomy" id="1294270"/>
    <lineage>
        <taxon>Bacteria</taxon>
        <taxon>Pseudomonadati</taxon>
        <taxon>Myxococcota</taxon>
        <taxon>Myxococcia</taxon>
        <taxon>Myxococcales</taxon>
        <taxon>Cystobacterineae</taxon>
        <taxon>Archangiaceae</taxon>
        <taxon>Melittangium</taxon>
    </lineage>
</organism>
<dbReference type="SUPFAM" id="SSF48452">
    <property type="entry name" value="TPR-like"/>
    <property type="match status" value="1"/>
</dbReference>
<keyword evidence="1" id="KW-0732">Signal</keyword>
<dbReference type="RefSeq" id="WP_425437632.1">
    <property type="nucleotide sequence ID" value="NZ_CP022163.1"/>
</dbReference>
<protein>
    <submittedName>
        <fullName evidence="5">Tetratricopeptide repeat domain protein</fullName>
    </submittedName>
</protein>
<accession>A0A250IEV6</accession>
<dbReference type="InterPro" id="IPR011990">
    <property type="entry name" value="TPR-like_helical_dom_sf"/>
</dbReference>
<gene>
    <name evidence="5" type="ORF">MEBOL_003820</name>
</gene>
<dbReference type="EMBL" id="CP022163">
    <property type="protein sequence ID" value="ATB30359.1"/>
    <property type="molecule type" value="Genomic_DNA"/>
</dbReference>
<name>A0A250IEV6_9BACT</name>
<keyword evidence="2" id="KW-0802">TPR repeat</keyword>
<sequence>MRRSFLLLALALAPGCARDGAPDHMQRARDAIFEKRPDEALVEYRKALDALRVEDSTQAPVLKARALKGAADVYWLELRKVKEAVSVYKELIAQCPESPEAQEARVVLAELLRVHFRDPRGAIDQLTAALARNPPQGAELHYQVAKLYFELQDYQQCVLEARKLTERFATSAYVDDTLFLQAQALHMQSLQGSVPGTPEAQRYRQEASRAYADLLARFPDSELAPHAVFEMGKLKAEAGEHEKAIETWVQALKNHPEPAMVQDAIARVRRRIAATTPLDIGSRVAAFARPPPVRPPRNSVEAAGGSAEEAARDHGD</sequence>
<evidence type="ECO:0000256" key="2">
    <source>
        <dbReference type="PROSITE-ProRule" id="PRU00339"/>
    </source>
</evidence>
<evidence type="ECO:0000259" key="4">
    <source>
        <dbReference type="Pfam" id="PF13525"/>
    </source>
</evidence>
<evidence type="ECO:0000313" key="5">
    <source>
        <dbReference type="EMBL" id="ATB30359.1"/>
    </source>
</evidence>
<dbReference type="Proteomes" id="UP000217289">
    <property type="component" value="Chromosome"/>
</dbReference>
<evidence type="ECO:0000313" key="6">
    <source>
        <dbReference type="Proteomes" id="UP000217289"/>
    </source>
</evidence>
<dbReference type="Gene3D" id="1.25.40.10">
    <property type="entry name" value="Tetratricopeptide repeat domain"/>
    <property type="match status" value="2"/>
</dbReference>
<dbReference type="Pfam" id="PF13525">
    <property type="entry name" value="YfiO"/>
    <property type="match status" value="1"/>
</dbReference>
<dbReference type="PROSITE" id="PS50005">
    <property type="entry name" value="TPR"/>
    <property type="match status" value="1"/>
</dbReference>
<feature type="region of interest" description="Disordered" evidence="3">
    <location>
        <begin position="286"/>
        <end position="316"/>
    </location>
</feature>
<evidence type="ECO:0000256" key="3">
    <source>
        <dbReference type="SAM" id="MobiDB-lite"/>
    </source>
</evidence>